<proteinExistence type="predicted"/>
<reference evidence="2 3" key="1">
    <citation type="journal article" date="2016" name="Arch. Microbiol.">
        <title>Streptomyces zhihengii sp. nov., isolated from rhizospheric soil of Psammosilene tunicoides.</title>
        <authorList>
            <person name="Huang M.J."/>
            <person name="Fei J.J."/>
            <person name="Salam N."/>
            <person name="Kim C.J."/>
            <person name="Hozzein W.N."/>
            <person name="Xiao M."/>
            <person name="Huang H.Q."/>
            <person name="Li W.J."/>
        </authorList>
    </citation>
    <scope>NUCLEOTIDE SEQUENCE [LARGE SCALE GENOMIC DNA]</scope>
    <source>
        <strain evidence="2 3">YIM T102</strain>
    </source>
</reference>
<geneLocation type="plasmid" evidence="2">
    <name>unnamed1</name>
</geneLocation>
<name>A0ABS2V4S5_9ACTN</name>
<gene>
    <name evidence="2" type="ORF">JE024_40095</name>
</gene>
<feature type="domain" description="DUF5753" evidence="1">
    <location>
        <begin position="5"/>
        <end position="106"/>
    </location>
</feature>
<dbReference type="RefSeq" id="WP_205378870.1">
    <property type="nucleotide sequence ID" value="NZ_JAFEJA010000003.1"/>
</dbReference>
<keyword evidence="3" id="KW-1185">Reference proteome</keyword>
<accession>A0ABS2V4S5</accession>
<comment type="caution">
    <text evidence="2">The sequence shown here is derived from an EMBL/GenBank/DDBJ whole genome shotgun (WGS) entry which is preliminary data.</text>
</comment>
<evidence type="ECO:0000313" key="3">
    <source>
        <dbReference type="Proteomes" id="UP000664109"/>
    </source>
</evidence>
<dbReference type="Proteomes" id="UP000664109">
    <property type="component" value="Unassembled WGS sequence"/>
</dbReference>
<organism evidence="2 3">
    <name type="scientific">Streptomyces zhihengii</name>
    <dbReference type="NCBI Taxonomy" id="1818004"/>
    <lineage>
        <taxon>Bacteria</taxon>
        <taxon>Bacillati</taxon>
        <taxon>Actinomycetota</taxon>
        <taxon>Actinomycetes</taxon>
        <taxon>Kitasatosporales</taxon>
        <taxon>Streptomycetaceae</taxon>
        <taxon>Streptomyces</taxon>
    </lineage>
</organism>
<sequence>MTLLLRRPIGGPAMAAKQLRHLVDLMDREDESSLRIRVLDSNRHSILDLLHTPALVTIGSHRMIVGYGLSPYYETRSGAAVTAADGFREAQEHAYDRITTMSRIERALEAMTHKARQIPPARAHPVRPIARR</sequence>
<evidence type="ECO:0000313" key="2">
    <source>
        <dbReference type="EMBL" id="MBM9624728.1"/>
    </source>
</evidence>
<dbReference type="InterPro" id="IPR043917">
    <property type="entry name" value="DUF5753"/>
</dbReference>
<dbReference type="Pfam" id="PF19054">
    <property type="entry name" value="DUF5753"/>
    <property type="match status" value="1"/>
</dbReference>
<protein>
    <recommendedName>
        <fullName evidence="1">DUF5753 domain-containing protein</fullName>
    </recommendedName>
</protein>
<keyword evidence="2" id="KW-0614">Plasmid</keyword>
<evidence type="ECO:0000259" key="1">
    <source>
        <dbReference type="Pfam" id="PF19054"/>
    </source>
</evidence>
<dbReference type="EMBL" id="JAFEJA010000003">
    <property type="protein sequence ID" value="MBM9624728.1"/>
    <property type="molecule type" value="Genomic_DNA"/>
</dbReference>